<protein>
    <submittedName>
        <fullName evidence="16">Protocadherin-8 Arcadlin</fullName>
    </submittedName>
</protein>
<dbReference type="PROSITE" id="PS50268">
    <property type="entry name" value="CADHERIN_2"/>
    <property type="match status" value="6"/>
</dbReference>
<evidence type="ECO:0000313" key="17">
    <source>
        <dbReference type="Proteomes" id="UP000324632"/>
    </source>
</evidence>
<keyword evidence="10" id="KW-0325">Glycoprotein</keyword>
<sequence>MEARMLFGSFSLVVVALCTASGTTMKYYIDEEVPLGTSFGNLSLDLKINASEQQNTVFRFMQEEKSALILMGEGDGCLTVGARMDRENLCRRSPLCLINFDVVVVSKEKFQLIHVEVQVRDINDHAPLFPRDEIQLEIAENVAVGTKFPLEAANDLDVGNNYVQEYHLFQNSHFRIETKRGEDGIAYPKLVLVKDLDSDVEDTHTLKVTASDGGSPPKLGSVTVRVNVLDSNDNSPQFELKFPKVELHEDAPVGYLLLKLYASDPDHGANGEVRYGFMDGVADEIKDTFAIDVFTGAVTLRSPVDYETRKSYELNVQAYDLGVNSVPSTSKVTVEIVDVNDNAPEIHIKPMASASEGVAYITEAAAMESFVALISTTDRDSGTNGDMRVSLSGHEHFKLKQAYGDTFMIVTTAPLDREKMPEYNMTVVAEDLGSPPFVTSKRYTIRVSDENDNAPQFSKPVYDISFMENKEPGSYVATLVARDLDEGANGQVTYKLIDKDIDGAPLSSYVSVHPISGSLYTLQSLDYEYLKQIEVGIVASDGGSTPRSSTAIVKVKVVDENDNAPFITHPVLINGAADVPLSHNAPAGYVAVTVKAHDLDGGVNSKLSFSLLEDNERMFFINKTTGVIALKHSLSHKQGDTLEVKVMVTDGGRTPFSCTATLRFVVTDEELLDEHLVVSFEMNDVEKSGELKTNLEASFIIILLLGAGCAFLLVAIIAVAFSHRPGQRETYFRKNNGIESAFVRSPVSANSTESSDSGSCHESGATVSEQLTSTRDDSSYEEQSQESDSKLFRPLLKRTNLDSVAMCHDDRQSHHISSFPPIDQTSMKDSGKGDSDIPDSDSNISGDADQRTSNSGHRQAMNSFYSAPMVGKFQATKEISTTHSSNVPSSGYKIAYRSSMCNYHSANQSVSTWRNYNYIPSALPKAPEQFRDPACHRFGTLYHHNPYSYMGGAPLMTSEVTSSATAF</sequence>
<name>A0A5A9NVM3_9TELE</name>
<evidence type="ECO:0000256" key="9">
    <source>
        <dbReference type="ARBA" id="ARBA00023136"/>
    </source>
</evidence>
<feature type="region of interest" description="Disordered" evidence="12">
    <location>
        <begin position="746"/>
        <end position="792"/>
    </location>
</feature>
<dbReference type="PANTHER" id="PTHR24028:SF244">
    <property type="entry name" value="PARAXIAL PROTOCADHERIN"/>
    <property type="match status" value="1"/>
</dbReference>
<dbReference type="PANTHER" id="PTHR24028">
    <property type="entry name" value="CADHERIN-87A"/>
    <property type="match status" value="1"/>
</dbReference>
<feature type="transmembrane region" description="Helical" evidence="13">
    <location>
        <begin position="697"/>
        <end position="721"/>
    </location>
</feature>
<gene>
    <name evidence="16" type="ORF">E1301_Tti013423</name>
</gene>
<evidence type="ECO:0000256" key="10">
    <source>
        <dbReference type="ARBA" id="ARBA00023180"/>
    </source>
</evidence>
<evidence type="ECO:0000256" key="1">
    <source>
        <dbReference type="ARBA" id="ARBA00004251"/>
    </source>
</evidence>
<dbReference type="InterPro" id="IPR020894">
    <property type="entry name" value="Cadherin_CS"/>
</dbReference>
<dbReference type="InterPro" id="IPR015919">
    <property type="entry name" value="Cadherin-like_sf"/>
</dbReference>
<dbReference type="GO" id="GO:0009653">
    <property type="term" value="P:anatomical structure morphogenesis"/>
    <property type="evidence" value="ECO:0007669"/>
    <property type="project" value="UniProtKB-ARBA"/>
</dbReference>
<keyword evidence="5" id="KW-0677">Repeat</keyword>
<dbReference type="InterPro" id="IPR002126">
    <property type="entry name" value="Cadherin-like_dom"/>
</dbReference>
<dbReference type="InterPro" id="IPR050174">
    <property type="entry name" value="Protocadherin/Cadherin-CA"/>
</dbReference>
<dbReference type="SMART" id="SM00112">
    <property type="entry name" value="CA"/>
    <property type="match status" value="6"/>
</dbReference>
<evidence type="ECO:0000256" key="12">
    <source>
        <dbReference type="SAM" id="MobiDB-lite"/>
    </source>
</evidence>
<keyword evidence="4 14" id="KW-0732">Signal</keyword>
<dbReference type="AlphaFoldDB" id="A0A5A9NVM3"/>
<keyword evidence="8 13" id="KW-1133">Transmembrane helix</keyword>
<dbReference type="FunFam" id="2.60.40.60:FF:000003">
    <property type="entry name" value="Protocadherin alpha 2"/>
    <property type="match status" value="1"/>
</dbReference>
<organism evidence="16 17">
    <name type="scientific">Triplophysa tibetana</name>
    <dbReference type="NCBI Taxonomy" id="1572043"/>
    <lineage>
        <taxon>Eukaryota</taxon>
        <taxon>Metazoa</taxon>
        <taxon>Chordata</taxon>
        <taxon>Craniata</taxon>
        <taxon>Vertebrata</taxon>
        <taxon>Euteleostomi</taxon>
        <taxon>Actinopterygii</taxon>
        <taxon>Neopterygii</taxon>
        <taxon>Teleostei</taxon>
        <taxon>Ostariophysi</taxon>
        <taxon>Cypriniformes</taxon>
        <taxon>Nemacheilidae</taxon>
        <taxon>Triplophysa</taxon>
    </lineage>
</organism>
<dbReference type="EMBL" id="SOYY01000012">
    <property type="protein sequence ID" value="KAA0713618.1"/>
    <property type="molecule type" value="Genomic_DNA"/>
</dbReference>
<dbReference type="CDD" id="cd11304">
    <property type="entry name" value="Cadherin_repeat"/>
    <property type="match status" value="6"/>
</dbReference>
<keyword evidence="2" id="KW-1003">Cell membrane</keyword>
<dbReference type="GO" id="GO:0005509">
    <property type="term" value="F:calcium ion binding"/>
    <property type="evidence" value="ECO:0007669"/>
    <property type="project" value="UniProtKB-UniRule"/>
</dbReference>
<dbReference type="FunFam" id="2.60.40.60:FF:000002">
    <property type="entry name" value="Protocadherin alpha 2"/>
    <property type="match status" value="1"/>
</dbReference>
<feature type="domain" description="Cadherin" evidence="15">
    <location>
        <begin position="130"/>
        <end position="238"/>
    </location>
</feature>
<evidence type="ECO:0000256" key="2">
    <source>
        <dbReference type="ARBA" id="ARBA00022475"/>
    </source>
</evidence>
<feature type="signal peptide" evidence="14">
    <location>
        <begin position="1"/>
        <end position="20"/>
    </location>
</feature>
<feature type="domain" description="Cadherin" evidence="15">
    <location>
        <begin position="573"/>
        <end position="668"/>
    </location>
</feature>
<dbReference type="PROSITE" id="PS00232">
    <property type="entry name" value="CADHERIN_1"/>
    <property type="match status" value="4"/>
</dbReference>
<evidence type="ECO:0000259" key="15">
    <source>
        <dbReference type="PROSITE" id="PS50268"/>
    </source>
</evidence>
<feature type="compositionally biased region" description="Polar residues" evidence="12">
    <location>
        <begin position="747"/>
        <end position="773"/>
    </location>
</feature>
<feature type="domain" description="Cadherin" evidence="15">
    <location>
        <begin position="239"/>
        <end position="346"/>
    </location>
</feature>
<dbReference type="Gene3D" id="2.60.40.60">
    <property type="entry name" value="Cadherins"/>
    <property type="match status" value="6"/>
</dbReference>
<keyword evidence="3 13" id="KW-0812">Transmembrane</keyword>
<proteinExistence type="predicted"/>
<dbReference type="FunFam" id="2.60.40.60:FF:000007">
    <property type="entry name" value="Protocadherin alpha 2"/>
    <property type="match status" value="1"/>
</dbReference>
<feature type="domain" description="Cadherin" evidence="15">
    <location>
        <begin position="21"/>
        <end position="129"/>
    </location>
</feature>
<evidence type="ECO:0000256" key="5">
    <source>
        <dbReference type="ARBA" id="ARBA00022737"/>
    </source>
</evidence>
<reference evidence="16 17" key="1">
    <citation type="journal article" date="2019" name="Mol. Ecol. Resour.">
        <title>Chromosome-level genome assembly of Triplophysa tibetana, a fish adapted to the harsh high-altitude environment of the Tibetan Plateau.</title>
        <authorList>
            <person name="Yang X."/>
            <person name="Liu H."/>
            <person name="Ma Z."/>
            <person name="Zou Y."/>
            <person name="Zou M."/>
            <person name="Mao Y."/>
            <person name="Li X."/>
            <person name="Wang H."/>
            <person name="Chen T."/>
            <person name="Wang W."/>
            <person name="Yang R."/>
        </authorList>
    </citation>
    <scope>NUCLEOTIDE SEQUENCE [LARGE SCALE GENOMIC DNA]</scope>
    <source>
        <strain evidence="16">TTIB1903HZAU</strain>
        <tissue evidence="16">Muscle</tissue>
    </source>
</reference>
<evidence type="ECO:0000256" key="6">
    <source>
        <dbReference type="ARBA" id="ARBA00022837"/>
    </source>
</evidence>
<dbReference type="InterPro" id="IPR013164">
    <property type="entry name" value="Cadherin_N"/>
</dbReference>
<comment type="subcellular location">
    <subcellularLocation>
        <location evidence="1">Cell membrane</location>
        <topology evidence="1">Single-pass type I membrane protein</topology>
    </subcellularLocation>
</comment>
<dbReference type="GO" id="GO:0007156">
    <property type="term" value="P:homophilic cell adhesion via plasma membrane adhesion molecules"/>
    <property type="evidence" value="ECO:0007669"/>
    <property type="project" value="InterPro"/>
</dbReference>
<keyword evidence="9 13" id="KW-0472">Membrane</keyword>
<evidence type="ECO:0000256" key="14">
    <source>
        <dbReference type="SAM" id="SignalP"/>
    </source>
</evidence>
<evidence type="ECO:0000256" key="3">
    <source>
        <dbReference type="ARBA" id="ARBA00022692"/>
    </source>
</evidence>
<evidence type="ECO:0000256" key="8">
    <source>
        <dbReference type="ARBA" id="ARBA00022989"/>
    </source>
</evidence>
<feature type="region of interest" description="Disordered" evidence="12">
    <location>
        <begin position="812"/>
        <end position="857"/>
    </location>
</feature>
<feature type="chain" id="PRO_5022857063" evidence="14">
    <location>
        <begin position="21"/>
        <end position="967"/>
    </location>
</feature>
<evidence type="ECO:0000313" key="16">
    <source>
        <dbReference type="EMBL" id="KAA0713618.1"/>
    </source>
</evidence>
<dbReference type="SUPFAM" id="SSF49313">
    <property type="entry name" value="Cadherin-like"/>
    <property type="match status" value="5"/>
</dbReference>
<keyword evidence="7" id="KW-0130">Cell adhesion</keyword>
<keyword evidence="6 11" id="KW-0106">Calcium</keyword>
<feature type="domain" description="Cadherin" evidence="15">
    <location>
        <begin position="353"/>
        <end position="457"/>
    </location>
</feature>
<dbReference type="GO" id="GO:0005886">
    <property type="term" value="C:plasma membrane"/>
    <property type="evidence" value="ECO:0007669"/>
    <property type="project" value="UniProtKB-SubCell"/>
</dbReference>
<evidence type="ECO:0000256" key="7">
    <source>
        <dbReference type="ARBA" id="ARBA00022889"/>
    </source>
</evidence>
<feature type="domain" description="Cadherin" evidence="15">
    <location>
        <begin position="458"/>
        <end position="567"/>
    </location>
</feature>
<dbReference type="Pfam" id="PF00028">
    <property type="entry name" value="Cadherin"/>
    <property type="match status" value="5"/>
</dbReference>
<evidence type="ECO:0000256" key="4">
    <source>
        <dbReference type="ARBA" id="ARBA00022729"/>
    </source>
</evidence>
<dbReference type="Proteomes" id="UP000324632">
    <property type="component" value="Chromosome 12"/>
</dbReference>
<dbReference type="PRINTS" id="PR00205">
    <property type="entry name" value="CADHERIN"/>
</dbReference>
<dbReference type="FunFam" id="2.60.40.60:FF:000116">
    <property type="entry name" value="Dachsous cadherin-related 2"/>
    <property type="match status" value="1"/>
</dbReference>
<evidence type="ECO:0000256" key="13">
    <source>
        <dbReference type="SAM" id="Phobius"/>
    </source>
</evidence>
<accession>A0A5A9NVM3</accession>
<keyword evidence="17" id="KW-1185">Reference proteome</keyword>
<comment type="caution">
    <text evidence="16">The sequence shown here is derived from an EMBL/GenBank/DDBJ whole genome shotgun (WGS) entry which is preliminary data.</text>
</comment>
<dbReference type="Pfam" id="PF08266">
    <property type="entry name" value="Cadherin_2"/>
    <property type="match status" value="1"/>
</dbReference>
<dbReference type="FunFam" id="2.60.40.60:FF:000001">
    <property type="entry name" value="Protocadherin alpha 2"/>
    <property type="match status" value="1"/>
</dbReference>
<evidence type="ECO:0000256" key="11">
    <source>
        <dbReference type="PROSITE-ProRule" id="PRU00043"/>
    </source>
</evidence>